<evidence type="ECO:0000256" key="1">
    <source>
        <dbReference type="SAM" id="MobiDB-lite"/>
    </source>
</evidence>
<accession>Q4SRP4</accession>
<feature type="compositionally biased region" description="Basic and acidic residues" evidence="1">
    <location>
        <begin position="355"/>
        <end position="364"/>
    </location>
</feature>
<feature type="region of interest" description="Disordered" evidence="1">
    <location>
        <begin position="269"/>
        <end position="387"/>
    </location>
</feature>
<feature type="region of interest" description="Disordered" evidence="1">
    <location>
        <begin position="608"/>
        <end position="667"/>
    </location>
</feature>
<dbReference type="PANTHER" id="PTHR21963">
    <property type="entry name" value="PF6"/>
    <property type="match status" value="1"/>
</dbReference>
<protein>
    <submittedName>
        <fullName evidence="2">(spotted green pufferfish) hypothetical protein</fullName>
    </submittedName>
</protein>
<sequence length="667" mass="71642">MLIHVSGRVHRLRPSDGGVVTVEDVRFAEASQLVKVVVEKDGHRFCTHVHHQAADLAKPPSPGPAGPGEQREAGLLHRAAGQRTQMSYSFYGPSGEAPVPTCPRDQVPEPAETGDQPPSKKAPRAPAEAPRAPEPEGPQDQHPFRTLNLSVPSGLLVQFQREAAEGVSWQQQGLRVKQSFPLSGADAPAQLPDLFLSEETFRTVSSAGDVIRHLRDGATQILFADGTRKAAQRRSWITMTPGGERFHTVGNTHKRLPVTDLLVVKATDPVTGDVRPGSPVGLRTRVLPVTRLLRPGDADPRGPGGSGPEGGRVPGRGARRRDQDHQLVPAPASGQGQSPVQEPARRPGSAPASTPERHGDEERPTPTGGQDAAPRPAQRGRERAVSVEKEGCAAVVMFPERRAAQVLLADGSVVTATNQGTYEASSRTARGAVWPTAPLTDRRRRDLPVCAGAGGGPASVYRMSHTDRVACHVTDPEGNRFQVRPDGSRLRPSRLSPADGSVCRNLPGVPLWRALLRGTLGMSRGSLPAGCFLVHGDGSALELLSPQTVEEVLGRACSDPAAALLREPLPDCPGEFGITVLKPGHRSLWSQWVLGKRTPDITPQNLRNRVWAGFPQTERKSPRQETSGGPGADQPVRTRPEVLEIRQLYEHRPLEPAAAEAVDERLK</sequence>
<evidence type="ECO:0000313" key="2">
    <source>
        <dbReference type="EMBL" id="CAF96688.1"/>
    </source>
</evidence>
<dbReference type="AlphaFoldDB" id="Q4SRP4"/>
<dbReference type="KEGG" id="tng:GSTEN00013812G001"/>
<feature type="compositionally biased region" description="Basic and acidic residues" evidence="1">
    <location>
        <begin position="636"/>
        <end position="654"/>
    </location>
</feature>
<gene>
    <name evidence="2" type="ORF">GSTENG00013812001</name>
</gene>
<dbReference type="GO" id="GO:1904158">
    <property type="term" value="P:axonemal central apparatus assembly"/>
    <property type="evidence" value="ECO:0007669"/>
    <property type="project" value="TreeGrafter"/>
</dbReference>
<feature type="region of interest" description="Disordered" evidence="1">
    <location>
        <begin position="88"/>
        <end position="146"/>
    </location>
</feature>
<dbReference type="InterPro" id="IPR026173">
    <property type="entry name" value="SPAG17"/>
</dbReference>
<comment type="caution">
    <text evidence="2">The sequence shown here is derived from an EMBL/GenBank/DDBJ whole genome shotgun (WGS) entry which is preliminary data.</text>
</comment>
<dbReference type="GO" id="GO:0003351">
    <property type="term" value="P:epithelial cilium movement involved in extracellular fluid movement"/>
    <property type="evidence" value="ECO:0007669"/>
    <property type="project" value="TreeGrafter"/>
</dbReference>
<name>Q4SRP4_TETNG</name>
<dbReference type="PANTHER" id="PTHR21963:SF1">
    <property type="entry name" value="SPERM-ASSOCIATED ANTIGEN 17"/>
    <property type="match status" value="1"/>
</dbReference>
<feature type="non-terminal residue" evidence="2">
    <location>
        <position position="667"/>
    </location>
</feature>
<organism evidence="2">
    <name type="scientific">Tetraodon nigroviridis</name>
    <name type="common">Spotted green pufferfish</name>
    <name type="synonym">Chelonodon nigroviridis</name>
    <dbReference type="NCBI Taxonomy" id="99883"/>
    <lineage>
        <taxon>Eukaryota</taxon>
        <taxon>Metazoa</taxon>
        <taxon>Chordata</taxon>
        <taxon>Craniata</taxon>
        <taxon>Vertebrata</taxon>
        <taxon>Euteleostomi</taxon>
        <taxon>Actinopterygii</taxon>
        <taxon>Neopterygii</taxon>
        <taxon>Teleostei</taxon>
        <taxon>Neoteleostei</taxon>
        <taxon>Acanthomorphata</taxon>
        <taxon>Eupercaria</taxon>
        <taxon>Tetraodontiformes</taxon>
        <taxon>Tetradontoidea</taxon>
        <taxon>Tetraodontidae</taxon>
        <taxon>Tetraodon</taxon>
    </lineage>
</organism>
<proteinExistence type="predicted"/>
<dbReference type="EMBL" id="CAAE01014504">
    <property type="protein sequence ID" value="CAF96688.1"/>
    <property type="molecule type" value="Genomic_DNA"/>
</dbReference>
<feature type="region of interest" description="Disordered" evidence="1">
    <location>
        <begin position="52"/>
        <end position="71"/>
    </location>
</feature>
<reference evidence="2" key="1">
    <citation type="journal article" date="2004" name="Nature">
        <title>Genome duplication in the teleost fish Tetraodon nigroviridis reveals the early vertebrate proto-karyotype.</title>
        <authorList>
            <person name="Jaillon O."/>
            <person name="Aury J.-M."/>
            <person name="Brunet F."/>
            <person name="Petit J.-L."/>
            <person name="Stange-Thomann N."/>
            <person name="Mauceli E."/>
            <person name="Bouneau L."/>
            <person name="Fischer C."/>
            <person name="Ozouf-Costaz C."/>
            <person name="Bernot A."/>
            <person name="Nicaud S."/>
            <person name="Jaffe D."/>
            <person name="Fisher S."/>
            <person name="Lutfalla G."/>
            <person name="Dossat C."/>
            <person name="Segurens B."/>
            <person name="Dasilva C."/>
            <person name="Salanoubat M."/>
            <person name="Levy M."/>
            <person name="Boudet N."/>
            <person name="Castellano S."/>
            <person name="Anthouard V."/>
            <person name="Jubin C."/>
            <person name="Castelli V."/>
            <person name="Katinka M."/>
            <person name="Vacherie B."/>
            <person name="Biemont C."/>
            <person name="Skalli Z."/>
            <person name="Cattolico L."/>
            <person name="Poulain J."/>
            <person name="De Berardinis V."/>
            <person name="Cruaud C."/>
            <person name="Duprat S."/>
            <person name="Brottier P."/>
            <person name="Coutanceau J.-P."/>
            <person name="Gouzy J."/>
            <person name="Parra G."/>
            <person name="Lardier G."/>
            <person name="Chapple C."/>
            <person name="McKernan K.J."/>
            <person name="McEwan P."/>
            <person name="Bosak S."/>
            <person name="Kellis M."/>
            <person name="Volff J.-N."/>
            <person name="Guigo R."/>
            <person name="Zody M.C."/>
            <person name="Mesirov J."/>
            <person name="Lindblad-Toh K."/>
            <person name="Birren B."/>
            <person name="Nusbaum C."/>
            <person name="Kahn D."/>
            <person name="Robinson-Rechavi M."/>
            <person name="Laudet V."/>
            <person name="Schachter V."/>
            <person name="Quetier F."/>
            <person name="Saurin W."/>
            <person name="Scarpelli C."/>
            <person name="Wincker P."/>
            <person name="Lander E.S."/>
            <person name="Weissenbach J."/>
            <person name="Roest Crollius H."/>
        </authorList>
    </citation>
    <scope>NUCLEOTIDE SEQUENCE [LARGE SCALE GENOMIC DNA]</scope>
</reference>
<feature type="compositionally biased region" description="Low complexity" evidence="1">
    <location>
        <begin position="282"/>
        <end position="293"/>
    </location>
</feature>
<feature type="compositionally biased region" description="Gly residues" evidence="1">
    <location>
        <begin position="302"/>
        <end position="314"/>
    </location>
</feature>
<dbReference type="OrthoDB" id="10257153at2759"/>
<dbReference type="GO" id="GO:0005576">
    <property type="term" value="C:extracellular region"/>
    <property type="evidence" value="ECO:0007669"/>
    <property type="project" value="GOC"/>
</dbReference>
<reference evidence="2" key="2">
    <citation type="submission" date="2004-02" db="EMBL/GenBank/DDBJ databases">
        <authorList>
            <consortium name="Genoscope"/>
            <consortium name="Whitehead Institute Centre for Genome Research"/>
        </authorList>
    </citation>
    <scope>NUCLEOTIDE SEQUENCE</scope>
</reference>
<dbReference type="GO" id="GO:1990716">
    <property type="term" value="C:axonemal central apparatus"/>
    <property type="evidence" value="ECO:0007669"/>
    <property type="project" value="TreeGrafter"/>
</dbReference>